<proteinExistence type="predicted"/>
<protein>
    <submittedName>
        <fullName evidence="1">Uncharacterized protein</fullName>
    </submittedName>
</protein>
<accession>A0A8X8KMI0</accession>
<dbReference type="Proteomes" id="UP000484076">
    <property type="component" value="Unassembled WGS sequence"/>
</dbReference>
<dbReference type="AlphaFoldDB" id="A0A8X8KMI0"/>
<dbReference type="RefSeq" id="WP_152823682.1">
    <property type="nucleotide sequence ID" value="NZ_WHUT02000001.1"/>
</dbReference>
<sequence>MLYEYAVDPKTVGASWENFRYLIEKFGFDKGRLISWFPGSWCREVFDTAKASDMKTIQLQRVTEKLSRAERYALVRNNRKYRPDLGSWLPNVLSQHHENPFRAIITSENPNGLDVVLLIDDLDEQHPLFSADVSWAAPRSAKGIAQDLRLFLVASKDIVIIDPFIDLRNHGADYTGPLREMFSVMTSAGRTNVKIELHFRTHSSRPPIEIVERDARRWLDGVIPNGCMVELYEWEEDRKLHNRAVLSERGGIASGEGFGVLADEASLDFSLLATSDSDERIRRHRPANNLLKLAQPAVRVDSDGTVKRI</sequence>
<reference evidence="1" key="1">
    <citation type="submission" date="2020-05" db="EMBL/GenBank/DDBJ databases">
        <title>Fertoebacter nigrum gen. nov., sp. nov., a new member of the family Rhodobacteraceae.</title>
        <authorList>
            <person name="Szuroczki S."/>
            <person name="Abbaszade G."/>
            <person name="Buni D."/>
            <person name="Schumann P."/>
            <person name="Toth E."/>
        </authorList>
    </citation>
    <scope>NUCLEOTIDE SEQUENCE</scope>
    <source>
        <strain evidence="1">RG-N-1a</strain>
    </source>
</reference>
<dbReference type="EMBL" id="WHUT02000001">
    <property type="protein sequence ID" value="NUB42990.1"/>
    <property type="molecule type" value="Genomic_DNA"/>
</dbReference>
<comment type="caution">
    <text evidence="1">The sequence shown here is derived from an EMBL/GenBank/DDBJ whole genome shotgun (WGS) entry which is preliminary data.</text>
</comment>
<gene>
    <name evidence="1" type="ORF">GEU84_001210</name>
</gene>
<name>A0A8X8KMI0_9RHOB</name>
<evidence type="ECO:0000313" key="1">
    <source>
        <dbReference type="EMBL" id="NUB42990.1"/>
    </source>
</evidence>
<organism evidence="1 2">
    <name type="scientific">Fertoeibacter niger</name>
    <dbReference type="NCBI Taxonomy" id="2656921"/>
    <lineage>
        <taxon>Bacteria</taxon>
        <taxon>Pseudomonadati</taxon>
        <taxon>Pseudomonadota</taxon>
        <taxon>Alphaproteobacteria</taxon>
        <taxon>Rhodobacterales</taxon>
        <taxon>Paracoccaceae</taxon>
        <taxon>Fertoeibacter</taxon>
    </lineage>
</organism>
<evidence type="ECO:0000313" key="2">
    <source>
        <dbReference type="Proteomes" id="UP000484076"/>
    </source>
</evidence>
<keyword evidence="2" id="KW-1185">Reference proteome</keyword>